<proteinExistence type="predicted"/>
<evidence type="ECO:0000256" key="2">
    <source>
        <dbReference type="ARBA" id="ARBA00022737"/>
    </source>
</evidence>
<feature type="compositionally biased region" description="Polar residues" evidence="3">
    <location>
        <begin position="342"/>
        <end position="356"/>
    </location>
</feature>
<dbReference type="EMBL" id="LK023346">
    <property type="protein sequence ID" value="CDS11484.1"/>
    <property type="molecule type" value="Genomic_DNA"/>
</dbReference>
<dbReference type="Gene3D" id="2.120.10.80">
    <property type="entry name" value="Kelch-type beta propeller"/>
    <property type="match status" value="1"/>
</dbReference>
<keyword evidence="4" id="KW-1133">Transmembrane helix</keyword>
<dbReference type="PANTHER" id="PTHR46093:SF18">
    <property type="entry name" value="FIBRONECTIN TYPE-III DOMAIN-CONTAINING PROTEIN"/>
    <property type="match status" value="1"/>
</dbReference>
<feature type="compositionally biased region" description="Basic and acidic residues" evidence="3">
    <location>
        <begin position="452"/>
        <end position="463"/>
    </location>
</feature>
<evidence type="ECO:0000256" key="1">
    <source>
        <dbReference type="ARBA" id="ARBA00022441"/>
    </source>
</evidence>
<keyword evidence="4" id="KW-0812">Transmembrane</keyword>
<sequence length="463" mass="50500">MYSLDLYKSWDAMEAPWIHDTAGSASGPAAAFYASATLPGHSWLLVNGGKVGSTYQTMLYNINQHQWQVPLMRGVPGIQRKQHSASPDNEGRIWIWGGMSDSNTYGGLPVYHNTWTVIDTNTWLYSYPIVHDPPPPRVDHTATIMPSGHILIIGGVVFTRNVTDPQGIQTLNPISMNSILLFDTAAGQWSNITAGGNIPAPRRGHSAVLSWDQSRIIVFGGCTPDESMTLNDVFILEVKTMRWTAPSIDGVPPKPRTYHQALLIDDLMLIMFGRGSNKQGYNDIGVLSTSTWSWKSRYTSNPAWLSGNLSASHGVVKNSTGTYGGDTRSNSRDPDSAPSFPVFQQDNTTLPDTTSETQHEHRGRITAGIIAGVISGGVVVIGGGVFLFVTVIIYRRRGGKPRRKKGDAHATSSISDEEGCDSGDTVVVLSPLSYQHKPDQEDTDLAPQIDSSHYHKPDETLSI</sequence>
<feature type="region of interest" description="Disordered" evidence="3">
    <location>
        <begin position="399"/>
        <end position="463"/>
    </location>
</feature>
<dbReference type="InterPro" id="IPR015915">
    <property type="entry name" value="Kelch-typ_b-propeller"/>
</dbReference>
<evidence type="ECO:0000256" key="4">
    <source>
        <dbReference type="SAM" id="Phobius"/>
    </source>
</evidence>
<gene>
    <name evidence="5" type="ORF">LRAMOSA03747</name>
</gene>
<keyword evidence="1" id="KW-0880">Kelch repeat</keyword>
<accession>A0A077WWC2</accession>
<dbReference type="PANTHER" id="PTHR46093">
    <property type="entry name" value="ACYL-COA-BINDING DOMAIN-CONTAINING PROTEIN 5"/>
    <property type="match status" value="1"/>
</dbReference>
<dbReference type="AlphaFoldDB" id="A0A077WWC2"/>
<dbReference type="Pfam" id="PF24681">
    <property type="entry name" value="Kelch_KLHDC2_KLHL20_DRC7"/>
    <property type="match status" value="1"/>
</dbReference>
<reference evidence="5" key="1">
    <citation type="journal article" date="2014" name="Genome Announc.">
        <title>De novo whole-genome sequence and genome annotation of Lichtheimia ramosa.</title>
        <authorList>
            <person name="Linde J."/>
            <person name="Schwartze V."/>
            <person name="Binder U."/>
            <person name="Lass-Florl C."/>
            <person name="Voigt K."/>
            <person name="Horn F."/>
        </authorList>
    </citation>
    <scope>NUCLEOTIDE SEQUENCE</scope>
    <source>
        <strain evidence="5">JMRC FSU:6197</strain>
    </source>
</reference>
<feature type="region of interest" description="Disordered" evidence="3">
    <location>
        <begin position="317"/>
        <end position="361"/>
    </location>
</feature>
<name>A0A077WWC2_9FUNG</name>
<protein>
    <recommendedName>
        <fullName evidence="6">Galactose oxidase</fullName>
    </recommendedName>
</protein>
<evidence type="ECO:0000313" key="5">
    <source>
        <dbReference type="EMBL" id="CDS11484.1"/>
    </source>
</evidence>
<dbReference type="SUPFAM" id="SSF117281">
    <property type="entry name" value="Kelch motif"/>
    <property type="match status" value="1"/>
</dbReference>
<evidence type="ECO:0008006" key="6">
    <source>
        <dbReference type="Google" id="ProtNLM"/>
    </source>
</evidence>
<keyword evidence="2" id="KW-0677">Repeat</keyword>
<evidence type="ECO:0000256" key="3">
    <source>
        <dbReference type="SAM" id="MobiDB-lite"/>
    </source>
</evidence>
<feature type="transmembrane region" description="Helical" evidence="4">
    <location>
        <begin position="369"/>
        <end position="394"/>
    </location>
</feature>
<dbReference type="OrthoDB" id="432528at2759"/>
<keyword evidence="4" id="KW-0472">Membrane</keyword>
<organism evidence="5">
    <name type="scientific">Lichtheimia ramosa</name>
    <dbReference type="NCBI Taxonomy" id="688394"/>
    <lineage>
        <taxon>Eukaryota</taxon>
        <taxon>Fungi</taxon>
        <taxon>Fungi incertae sedis</taxon>
        <taxon>Mucoromycota</taxon>
        <taxon>Mucoromycotina</taxon>
        <taxon>Mucoromycetes</taxon>
        <taxon>Mucorales</taxon>
        <taxon>Lichtheimiaceae</taxon>
        <taxon>Lichtheimia</taxon>
    </lineage>
</organism>